<evidence type="ECO:0000256" key="4">
    <source>
        <dbReference type="ARBA" id="ARBA00022692"/>
    </source>
</evidence>
<name>A0A2N5XV73_9HYPH</name>
<dbReference type="GO" id="GO:0006011">
    <property type="term" value="P:UDP-alpha-D-glucose metabolic process"/>
    <property type="evidence" value="ECO:0007669"/>
    <property type="project" value="InterPro"/>
</dbReference>
<keyword evidence="7" id="KW-0135">Cellulose biosynthesis</keyword>
<feature type="transmembrane region" description="Helical" evidence="7">
    <location>
        <begin position="394"/>
        <end position="422"/>
    </location>
</feature>
<reference evidence="8 9" key="1">
    <citation type="submission" date="2018-01" db="EMBL/GenBank/DDBJ databases">
        <title>The draft genome sequence of Cohaesibacter sp. H1304.</title>
        <authorList>
            <person name="Wang N.-N."/>
            <person name="Du Z.-J."/>
        </authorList>
    </citation>
    <scope>NUCLEOTIDE SEQUENCE [LARGE SCALE GENOMIC DNA]</scope>
    <source>
        <strain evidence="8 9">H1304</strain>
    </source>
</reference>
<comment type="catalytic activity">
    <reaction evidence="7">
        <text>[(1-&gt;4)-beta-D-glucosyl](n) + UDP-alpha-D-glucose = [(1-&gt;4)-beta-D-glucosyl](n+1) + UDP + H(+)</text>
        <dbReference type="Rhea" id="RHEA:19929"/>
        <dbReference type="Rhea" id="RHEA-COMP:10033"/>
        <dbReference type="Rhea" id="RHEA-COMP:10034"/>
        <dbReference type="ChEBI" id="CHEBI:15378"/>
        <dbReference type="ChEBI" id="CHEBI:18246"/>
        <dbReference type="ChEBI" id="CHEBI:58223"/>
        <dbReference type="ChEBI" id="CHEBI:58885"/>
        <dbReference type="EC" id="2.4.1.12"/>
    </reaction>
</comment>
<dbReference type="InterPro" id="IPR029044">
    <property type="entry name" value="Nucleotide-diphossugar_trans"/>
</dbReference>
<proteinExistence type="predicted"/>
<dbReference type="OrthoDB" id="9806824at2"/>
<evidence type="ECO:0000256" key="1">
    <source>
        <dbReference type="ARBA" id="ARBA00004141"/>
    </source>
</evidence>
<dbReference type="GO" id="GO:0005886">
    <property type="term" value="C:plasma membrane"/>
    <property type="evidence" value="ECO:0007669"/>
    <property type="project" value="UniProtKB-SubCell"/>
</dbReference>
<dbReference type="RefSeq" id="WP_101532640.1">
    <property type="nucleotide sequence ID" value="NZ_PKUQ01000008.1"/>
</dbReference>
<dbReference type="CDD" id="cd06421">
    <property type="entry name" value="CESA_CelA_like"/>
    <property type="match status" value="1"/>
</dbReference>
<dbReference type="PRINTS" id="PR01439">
    <property type="entry name" value="CELLSNTHASEA"/>
</dbReference>
<dbReference type="GO" id="GO:0016760">
    <property type="term" value="F:cellulose synthase (UDP-forming) activity"/>
    <property type="evidence" value="ECO:0007669"/>
    <property type="project" value="UniProtKB-EC"/>
</dbReference>
<feature type="transmembrane region" description="Helical" evidence="7">
    <location>
        <begin position="50"/>
        <end position="68"/>
    </location>
</feature>
<keyword evidence="7" id="KW-1003">Cell membrane</keyword>
<comment type="pathway">
    <text evidence="7">Glycan metabolism; bacterial cellulose biosynthesis.</text>
</comment>
<dbReference type="UniPathway" id="UPA00694"/>
<keyword evidence="3 7" id="KW-0808">Transferase</keyword>
<comment type="function">
    <text evidence="7">Catalytic subunit of cellulose synthase. It polymerizes uridine 5'-diphosphate glucose to cellulose.</text>
</comment>
<organism evidence="8 9">
    <name type="scientific">Cohaesibacter celericrescens</name>
    <dbReference type="NCBI Taxonomy" id="2067669"/>
    <lineage>
        <taxon>Bacteria</taxon>
        <taxon>Pseudomonadati</taxon>
        <taxon>Pseudomonadota</taxon>
        <taxon>Alphaproteobacteria</taxon>
        <taxon>Hyphomicrobiales</taxon>
        <taxon>Cohaesibacteraceae</taxon>
    </lineage>
</organism>
<feature type="transmembrane region" description="Helical" evidence="7">
    <location>
        <begin position="434"/>
        <end position="453"/>
    </location>
</feature>
<protein>
    <recommendedName>
        <fullName evidence="7">Cellulose synthase catalytic subunit [UDP-forming]</fullName>
        <ecNumber evidence="7">2.4.1.12</ecNumber>
    </recommendedName>
</protein>
<evidence type="ECO:0000256" key="5">
    <source>
        <dbReference type="ARBA" id="ARBA00022989"/>
    </source>
</evidence>
<keyword evidence="5 7" id="KW-1133">Transmembrane helix</keyword>
<dbReference type="InterPro" id="IPR050321">
    <property type="entry name" value="Glycosyltr_2/OpgH_subfam"/>
</dbReference>
<dbReference type="GO" id="GO:0030244">
    <property type="term" value="P:cellulose biosynthetic process"/>
    <property type="evidence" value="ECO:0007669"/>
    <property type="project" value="UniProtKB-KW"/>
</dbReference>
<evidence type="ECO:0000256" key="6">
    <source>
        <dbReference type="ARBA" id="ARBA00023136"/>
    </source>
</evidence>
<dbReference type="PANTHER" id="PTHR43867">
    <property type="entry name" value="CELLULOSE SYNTHASE CATALYTIC SUBUNIT A [UDP-FORMING]"/>
    <property type="match status" value="1"/>
</dbReference>
<feature type="transmembrane region" description="Helical" evidence="7">
    <location>
        <begin position="507"/>
        <end position="526"/>
    </location>
</feature>
<dbReference type="NCBIfam" id="TIGR03030">
    <property type="entry name" value="CelA"/>
    <property type="match status" value="1"/>
</dbReference>
<keyword evidence="9" id="KW-1185">Reference proteome</keyword>
<dbReference type="EC" id="2.4.1.12" evidence="7"/>
<dbReference type="Gene3D" id="3.90.550.10">
    <property type="entry name" value="Spore Coat Polysaccharide Biosynthesis Protein SpsA, Chain A"/>
    <property type="match status" value="1"/>
</dbReference>
<dbReference type="PANTHER" id="PTHR43867:SF2">
    <property type="entry name" value="CELLULOSE SYNTHASE CATALYTIC SUBUNIT A [UDP-FORMING]"/>
    <property type="match status" value="1"/>
</dbReference>
<dbReference type="GO" id="GO:0035438">
    <property type="term" value="F:cyclic-di-GMP binding"/>
    <property type="evidence" value="ECO:0007669"/>
    <property type="project" value="InterPro"/>
</dbReference>
<evidence type="ECO:0000256" key="7">
    <source>
        <dbReference type="RuleBase" id="RU365020"/>
    </source>
</evidence>
<evidence type="ECO:0000256" key="3">
    <source>
        <dbReference type="ARBA" id="ARBA00022679"/>
    </source>
</evidence>
<evidence type="ECO:0000256" key="2">
    <source>
        <dbReference type="ARBA" id="ARBA00022676"/>
    </source>
</evidence>
<keyword evidence="4 7" id="KW-0812">Transmembrane</keyword>
<keyword evidence="6 7" id="KW-0472">Membrane</keyword>
<sequence>MLATVWLIVTLIFLAFVLQPVGLGAQLLYATCTIGSMALIHAIKLRHPMWRHVFVVMGCAVALRYLYWRWTNTLPNSDQLASFIAGYLLFFAELYAIGMLFISTIVNSDPVKRKPVQLSGTRGNYPSVDIFIPSYNEDDDILGTTLAAAANLRYPAEKLNVYLLDDGGTDQKCKSDDPVARQSARNRKERLQAFCAELGIHYITRARNEMAKAGNLNEGLKHSTGDLVVVFDADHAPTREFLEKTVGYFQVDPKLFLVQTPHQFLNPDPIEKNLDTYRFMPSENEMFYSVTQKGLDKWDATFFCGSAAVLRREALETVGGFNGVSITEDCETALELHARGWSSAYVDEPMIAGFQPETFDAFLTQRSRWCQGMMQILLLRLPMFRKGLKPMQRLAYLSSMLFWLFPLSRFIFVFSPVLYIFFDLQIYHATFQEFLAYTCTYMVAATIMQNYLFGRVRWPWISETYEYVQSFALSRVIFSTLRNPRKPVFKVTDKGLSLEEDSFSSHGWSLLIAFIVLLATFLNGMYRLWLDGMTNELLMVVTIWSFFNLVLGGLGLGAAAERKQRRRHYRMDYTTPLLTGILTIDGEQVGCELDNLAIGGLAVVAKASEALPAAISGKLGSISIAKKDNPDHTLYTFNVVVRSSTAQGGERRIGLGLHASTAMDRRVLAGIMFPDNSQLVKLRDGRQKSRPVLYGTFIILQWSAYQAWRGMSAALRSLLGRSSKDKAAPEPAPLSNR</sequence>
<comment type="caution">
    <text evidence="7">Lacks conserved residue(s) required for the propagation of feature annotation.</text>
</comment>
<dbReference type="AlphaFoldDB" id="A0A2N5XV73"/>
<comment type="caution">
    <text evidence="8">The sequence shown here is derived from an EMBL/GenBank/DDBJ whole genome shotgun (WGS) entry which is preliminary data.</text>
</comment>
<dbReference type="Pfam" id="PF13641">
    <property type="entry name" value="Glyco_tranf_2_3"/>
    <property type="match status" value="1"/>
</dbReference>
<comment type="cofactor">
    <cofactor evidence="7">
        <name>Mg(2+)</name>
        <dbReference type="ChEBI" id="CHEBI:18420"/>
    </cofactor>
</comment>
<dbReference type="Proteomes" id="UP000234881">
    <property type="component" value="Unassembled WGS sequence"/>
</dbReference>
<dbReference type="InterPro" id="IPR003919">
    <property type="entry name" value="Cell_synth_A"/>
</dbReference>
<gene>
    <name evidence="8" type="primary">bcsA</name>
    <name evidence="8" type="ORF">C0081_04655</name>
</gene>
<comment type="subcellular location">
    <subcellularLocation>
        <location evidence="7">Cell inner membrane</location>
    </subcellularLocation>
    <subcellularLocation>
        <location evidence="1">Membrane</location>
        <topology evidence="1">Multi-pass membrane protein</topology>
    </subcellularLocation>
</comment>
<keyword evidence="7" id="KW-0973">c-di-GMP</keyword>
<feature type="transmembrane region" description="Helical" evidence="7">
    <location>
        <begin position="538"/>
        <end position="560"/>
    </location>
</feature>
<feature type="transmembrane region" description="Helical" evidence="7">
    <location>
        <begin position="80"/>
        <end position="106"/>
    </location>
</feature>
<evidence type="ECO:0000313" key="8">
    <source>
        <dbReference type="EMBL" id="PLW78389.1"/>
    </source>
</evidence>
<evidence type="ECO:0000313" key="9">
    <source>
        <dbReference type="Proteomes" id="UP000234881"/>
    </source>
</evidence>
<dbReference type="EMBL" id="PKUQ01000008">
    <property type="protein sequence ID" value="PLW78389.1"/>
    <property type="molecule type" value="Genomic_DNA"/>
</dbReference>
<keyword evidence="7" id="KW-0997">Cell inner membrane</keyword>
<keyword evidence="2 7" id="KW-0328">Glycosyltransferase</keyword>
<dbReference type="SUPFAM" id="SSF53448">
    <property type="entry name" value="Nucleotide-diphospho-sugar transferases"/>
    <property type="match status" value="1"/>
</dbReference>
<accession>A0A2N5XV73</accession>